<feature type="region of interest" description="Disordered" evidence="3">
    <location>
        <begin position="11"/>
        <end position="104"/>
    </location>
</feature>
<dbReference type="AlphaFoldDB" id="A0A9J6DAK9"/>
<evidence type="ECO:0000256" key="3">
    <source>
        <dbReference type="SAM" id="MobiDB-lite"/>
    </source>
</evidence>
<keyword evidence="2" id="KW-0175">Coiled coil</keyword>
<dbReference type="GO" id="GO:0031175">
    <property type="term" value="P:neuron projection development"/>
    <property type="evidence" value="ECO:0007669"/>
    <property type="project" value="TreeGrafter"/>
</dbReference>
<feature type="compositionally biased region" description="Low complexity" evidence="3">
    <location>
        <begin position="13"/>
        <end position="43"/>
    </location>
</feature>
<dbReference type="GO" id="GO:0051015">
    <property type="term" value="F:actin filament binding"/>
    <property type="evidence" value="ECO:0007669"/>
    <property type="project" value="TreeGrafter"/>
</dbReference>
<dbReference type="PROSITE" id="PS50105">
    <property type="entry name" value="SAM_DOMAIN"/>
    <property type="match status" value="1"/>
</dbReference>
<protein>
    <recommendedName>
        <fullName evidence="4">SAM domain-containing protein</fullName>
    </recommendedName>
</protein>
<dbReference type="PANTHER" id="PTHR16154:SF6">
    <property type="entry name" value="SPINOPHILIN, ISOFORM J"/>
    <property type="match status" value="1"/>
</dbReference>
<feature type="domain" description="SAM" evidence="4">
    <location>
        <begin position="108"/>
        <end position="154"/>
    </location>
</feature>
<dbReference type="GO" id="GO:0007015">
    <property type="term" value="P:actin filament organization"/>
    <property type="evidence" value="ECO:0007669"/>
    <property type="project" value="TreeGrafter"/>
</dbReference>
<comment type="caution">
    <text evidence="5">The sequence shown here is derived from an EMBL/GenBank/DDBJ whole genome shotgun (WGS) entry which is preliminary data.</text>
</comment>
<name>A0A9J6DAK9_RHIMP</name>
<sequence>MMCVKALCGHTESSGSLGSLDSPPGRRVSSLSSPTDSQQSLSPVPTPPPHAQKVTLLTHKKIDGSLPRDCGSSSSLRSSSSNQGESSGRERREEVRPHHWQSGPVDRWSVSQVGQWLVVLGLEAHVATFATQGVGGEALLQLDSARLKNRAVSIHCVCATRKVDFSLHSGNRS</sequence>
<accession>A0A9J6DAK9</accession>
<keyword evidence="1" id="KW-0597">Phosphoprotein</keyword>
<evidence type="ECO:0000256" key="1">
    <source>
        <dbReference type="ARBA" id="ARBA00022553"/>
    </source>
</evidence>
<dbReference type="PANTHER" id="PTHR16154">
    <property type="entry name" value="NEURABIN"/>
    <property type="match status" value="1"/>
</dbReference>
<dbReference type="InterPro" id="IPR013761">
    <property type="entry name" value="SAM/pointed_sf"/>
</dbReference>
<dbReference type="GO" id="GO:0015629">
    <property type="term" value="C:actin cytoskeleton"/>
    <property type="evidence" value="ECO:0007669"/>
    <property type="project" value="TreeGrafter"/>
</dbReference>
<organism evidence="5 6">
    <name type="scientific">Rhipicephalus microplus</name>
    <name type="common">Cattle tick</name>
    <name type="synonym">Boophilus microplus</name>
    <dbReference type="NCBI Taxonomy" id="6941"/>
    <lineage>
        <taxon>Eukaryota</taxon>
        <taxon>Metazoa</taxon>
        <taxon>Ecdysozoa</taxon>
        <taxon>Arthropoda</taxon>
        <taxon>Chelicerata</taxon>
        <taxon>Arachnida</taxon>
        <taxon>Acari</taxon>
        <taxon>Parasitiformes</taxon>
        <taxon>Ixodida</taxon>
        <taxon>Ixodoidea</taxon>
        <taxon>Ixodidae</taxon>
        <taxon>Rhipicephalinae</taxon>
        <taxon>Rhipicephalus</taxon>
        <taxon>Boophilus</taxon>
    </lineage>
</organism>
<dbReference type="GO" id="GO:0030425">
    <property type="term" value="C:dendrite"/>
    <property type="evidence" value="ECO:0007669"/>
    <property type="project" value="TreeGrafter"/>
</dbReference>
<reference evidence="5" key="2">
    <citation type="submission" date="2021-09" db="EMBL/GenBank/DDBJ databases">
        <authorList>
            <person name="Jia N."/>
            <person name="Wang J."/>
            <person name="Shi W."/>
            <person name="Du L."/>
            <person name="Sun Y."/>
            <person name="Zhan W."/>
            <person name="Jiang J."/>
            <person name="Wang Q."/>
            <person name="Zhang B."/>
            <person name="Ji P."/>
            <person name="Sakyi L.B."/>
            <person name="Cui X."/>
            <person name="Yuan T."/>
            <person name="Jiang B."/>
            <person name="Yang W."/>
            <person name="Lam T.T.-Y."/>
            <person name="Chang Q."/>
            <person name="Ding S."/>
            <person name="Wang X."/>
            <person name="Zhu J."/>
            <person name="Ruan X."/>
            <person name="Zhao L."/>
            <person name="Wei J."/>
            <person name="Que T."/>
            <person name="Du C."/>
            <person name="Cheng J."/>
            <person name="Dai P."/>
            <person name="Han X."/>
            <person name="Huang E."/>
            <person name="Gao Y."/>
            <person name="Liu J."/>
            <person name="Shao H."/>
            <person name="Ye R."/>
            <person name="Li L."/>
            <person name="Wei W."/>
            <person name="Wang X."/>
            <person name="Wang C."/>
            <person name="Huo Q."/>
            <person name="Li W."/>
            <person name="Guo W."/>
            <person name="Chen H."/>
            <person name="Chen S."/>
            <person name="Zhou L."/>
            <person name="Zhou L."/>
            <person name="Ni X."/>
            <person name="Tian J."/>
            <person name="Zhou Y."/>
            <person name="Sheng Y."/>
            <person name="Liu T."/>
            <person name="Pan Y."/>
            <person name="Xia L."/>
            <person name="Li J."/>
            <person name="Zhao F."/>
            <person name="Cao W."/>
        </authorList>
    </citation>
    <scope>NUCLEOTIDE SEQUENCE</scope>
    <source>
        <strain evidence="5">Rmic-2018</strain>
        <tissue evidence="5">Larvae</tissue>
    </source>
</reference>
<dbReference type="GO" id="GO:0005737">
    <property type="term" value="C:cytoplasm"/>
    <property type="evidence" value="ECO:0007669"/>
    <property type="project" value="TreeGrafter"/>
</dbReference>
<dbReference type="GO" id="GO:0019722">
    <property type="term" value="P:calcium-mediated signaling"/>
    <property type="evidence" value="ECO:0007669"/>
    <property type="project" value="TreeGrafter"/>
</dbReference>
<dbReference type="InterPro" id="IPR001660">
    <property type="entry name" value="SAM"/>
</dbReference>
<feature type="compositionally biased region" description="Basic and acidic residues" evidence="3">
    <location>
        <begin position="87"/>
        <end position="97"/>
    </location>
</feature>
<dbReference type="Pfam" id="PF00536">
    <property type="entry name" value="SAM_1"/>
    <property type="match status" value="1"/>
</dbReference>
<proteinExistence type="predicted"/>
<evidence type="ECO:0000313" key="5">
    <source>
        <dbReference type="EMBL" id="KAH8019164.1"/>
    </source>
</evidence>
<dbReference type="VEuPathDB" id="VectorBase:LOC119176044"/>
<dbReference type="Proteomes" id="UP000821866">
    <property type="component" value="Chromosome 8"/>
</dbReference>
<evidence type="ECO:0000259" key="4">
    <source>
        <dbReference type="PROSITE" id="PS50105"/>
    </source>
</evidence>
<evidence type="ECO:0000256" key="2">
    <source>
        <dbReference type="ARBA" id="ARBA00023054"/>
    </source>
</evidence>
<evidence type="ECO:0000313" key="6">
    <source>
        <dbReference type="Proteomes" id="UP000821866"/>
    </source>
</evidence>
<feature type="compositionally biased region" description="Low complexity" evidence="3">
    <location>
        <begin position="71"/>
        <end position="86"/>
    </location>
</feature>
<reference evidence="5" key="1">
    <citation type="journal article" date="2020" name="Cell">
        <title>Large-Scale Comparative Analyses of Tick Genomes Elucidate Their Genetic Diversity and Vector Capacities.</title>
        <authorList>
            <consortium name="Tick Genome and Microbiome Consortium (TIGMIC)"/>
            <person name="Jia N."/>
            <person name="Wang J."/>
            <person name="Shi W."/>
            <person name="Du L."/>
            <person name="Sun Y."/>
            <person name="Zhan W."/>
            <person name="Jiang J.F."/>
            <person name="Wang Q."/>
            <person name="Zhang B."/>
            <person name="Ji P."/>
            <person name="Bell-Sakyi L."/>
            <person name="Cui X.M."/>
            <person name="Yuan T.T."/>
            <person name="Jiang B.G."/>
            <person name="Yang W.F."/>
            <person name="Lam T.T."/>
            <person name="Chang Q.C."/>
            <person name="Ding S.J."/>
            <person name="Wang X.J."/>
            <person name="Zhu J.G."/>
            <person name="Ruan X.D."/>
            <person name="Zhao L."/>
            <person name="Wei J.T."/>
            <person name="Ye R.Z."/>
            <person name="Que T.C."/>
            <person name="Du C.H."/>
            <person name="Zhou Y.H."/>
            <person name="Cheng J.X."/>
            <person name="Dai P.F."/>
            <person name="Guo W.B."/>
            <person name="Han X.H."/>
            <person name="Huang E.J."/>
            <person name="Li L.F."/>
            <person name="Wei W."/>
            <person name="Gao Y.C."/>
            <person name="Liu J.Z."/>
            <person name="Shao H.Z."/>
            <person name="Wang X."/>
            <person name="Wang C.C."/>
            <person name="Yang T.C."/>
            <person name="Huo Q.B."/>
            <person name="Li W."/>
            <person name="Chen H.Y."/>
            <person name="Chen S.E."/>
            <person name="Zhou L.G."/>
            <person name="Ni X.B."/>
            <person name="Tian J.H."/>
            <person name="Sheng Y."/>
            <person name="Liu T."/>
            <person name="Pan Y.S."/>
            <person name="Xia L.Y."/>
            <person name="Li J."/>
            <person name="Zhao F."/>
            <person name="Cao W.C."/>
        </authorList>
    </citation>
    <scope>NUCLEOTIDE SEQUENCE</scope>
    <source>
        <strain evidence="5">Rmic-2018</strain>
    </source>
</reference>
<dbReference type="EMBL" id="JABSTU010000010">
    <property type="protein sequence ID" value="KAH8019164.1"/>
    <property type="molecule type" value="Genomic_DNA"/>
</dbReference>
<keyword evidence="6" id="KW-1185">Reference proteome</keyword>
<dbReference type="InterPro" id="IPR043446">
    <property type="entry name" value="Neurabin-like"/>
</dbReference>
<gene>
    <name evidence="5" type="ORF">HPB51_017391</name>
</gene>
<dbReference type="SUPFAM" id="SSF47769">
    <property type="entry name" value="SAM/Pointed domain"/>
    <property type="match status" value="1"/>
</dbReference>
<dbReference type="Gene3D" id="1.10.150.50">
    <property type="entry name" value="Transcription Factor, Ets-1"/>
    <property type="match status" value="1"/>
</dbReference>
<dbReference type="GO" id="GO:0014069">
    <property type="term" value="C:postsynaptic density"/>
    <property type="evidence" value="ECO:0007669"/>
    <property type="project" value="TreeGrafter"/>
</dbReference>